<evidence type="ECO:0000256" key="10">
    <source>
        <dbReference type="ARBA" id="ARBA00022723"/>
    </source>
</evidence>
<gene>
    <name evidence="23" type="primary">ZNRF3</name>
</gene>
<comment type="catalytic activity">
    <reaction evidence="1">
        <text>S-ubiquitinyl-[E2 ubiquitin-conjugating enzyme]-L-cysteine + [acceptor protein]-L-lysine = [E2 ubiquitin-conjugating enzyme]-L-cysteine + N(6)-ubiquitinyl-[acceptor protein]-L-lysine.</text>
        <dbReference type="EC" id="2.3.2.27"/>
    </reaction>
</comment>
<evidence type="ECO:0000256" key="20">
    <source>
        <dbReference type="SAM" id="Phobius"/>
    </source>
</evidence>
<evidence type="ECO:0000256" key="17">
    <source>
        <dbReference type="ARBA" id="ARBA00029838"/>
    </source>
</evidence>
<dbReference type="InterPro" id="IPR040700">
    <property type="entry name" value="ZNRF-3_ecto"/>
</dbReference>
<dbReference type="OMA" id="FQMHPLG"/>
<evidence type="ECO:0000313" key="23">
    <source>
        <dbReference type="RefSeq" id="XP_007443738.1"/>
    </source>
</evidence>
<dbReference type="InterPro" id="IPR045903">
    <property type="entry name" value="ZNRF3_Znf_RING"/>
</dbReference>
<dbReference type="CTD" id="84133"/>
<comment type="similarity">
    <text evidence="4">Belongs to the ZNRF3 family.</text>
</comment>
<evidence type="ECO:0000256" key="9">
    <source>
        <dbReference type="ARBA" id="ARBA00022692"/>
    </source>
</evidence>
<dbReference type="GO" id="GO:0008270">
    <property type="term" value="F:zinc ion binding"/>
    <property type="evidence" value="ECO:0007669"/>
    <property type="project" value="UniProtKB-KW"/>
</dbReference>
<feature type="region of interest" description="Disordered" evidence="19">
    <location>
        <begin position="721"/>
        <end position="752"/>
    </location>
</feature>
<evidence type="ECO:0000256" key="2">
    <source>
        <dbReference type="ARBA" id="ARBA00004251"/>
    </source>
</evidence>
<evidence type="ECO:0000256" key="11">
    <source>
        <dbReference type="ARBA" id="ARBA00022729"/>
    </source>
</evidence>
<keyword evidence="22" id="KW-1185">Reference proteome</keyword>
<feature type="transmembrane region" description="Helical" evidence="20">
    <location>
        <begin position="116"/>
        <end position="138"/>
    </location>
</feature>
<keyword evidence="12 18" id="KW-0863">Zinc-finger</keyword>
<sequence length="837" mass="90265">MHPLGLCNSNDEEDLYEYGWVGVVKLEQPELEPKPCLTVLGKAKRAVQRGATAVIFDVSENPDAIDQLNQGLEDPLRRPVVYVKGADAVKLMNIVNKQKVARARIQHRPPPQPTEYFDMGIFLAFFVVVSLVCLVLLIKIKLKQRRSQNSMNRLAVQALEKMETRKFKSKLKGPCEGSCGALDTLSSGSTSDCAICLEKYTDGEELRVIPCTHRFHRKCVDPWLLQHHTCPHCRHNIIEQKKGNLACEEMANQLRGRQQQRMILPVRFSGRAHRGGQVAAYPTRTSMDHHGNPITVLTVDQHGETPAFFRSYPPILRLEPHPGAAERQPCPMPRPLQRPKFSGDPFSKPACFSQYETMFRHYCFQGLSYPEHQSGQFPLNLAAKGPSRTFQPLGSHGLFPPVAPAAPSSQPESGSASGFSCYHSHRSVCSGSLADGPGSDSSSSGGGRSAQCHCSSSDSVVDCTEVSNQGIYGSCSTFRSSLSSDYDPYIYRSKSPCRGAEKNKALHGEGALLEGSSALHPVAGKSQSGPATAAGDQLSDCSLEMNCSSSSSSSRSSLEQKEFTRSLSERGGPGVFPESAGETGRTVREPRERACACCSEAQGAPWELLGRAAGGSSVLLRGTPLWTQCGSVWEPQAGRSQGLVSVRIQGVPREALPCCFYEEKRVASGSPIRPAQYMEDCEVNVRYVCAEDPLPGCYPGLRDVGQCIAIIPEDRDSELVLPADCDSGGSPREGPRGTAVPSQARGPPAKAFGESREIWQEGSGPPVVGFPQEESSGLFSSPPQSCLEAAAAGEGPQTLGKSAAPSWLEAGWEGQGGKGGSFVRLSPGPLSCWRNAS</sequence>
<reference evidence="23" key="1">
    <citation type="submission" date="2025-08" db="UniProtKB">
        <authorList>
            <consortium name="RefSeq"/>
        </authorList>
    </citation>
    <scope>IDENTIFICATION</scope>
    <source>
        <tissue evidence="23">Liver</tissue>
    </source>
</reference>
<feature type="region of interest" description="Disordered" evidence="19">
    <location>
        <begin position="545"/>
        <end position="587"/>
    </location>
</feature>
<keyword evidence="14" id="KW-0862">Zinc</keyword>
<evidence type="ECO:0000256" key="18">
    <source>
        <dbReference type="PROSITE-ProRule" id="PRU00175"/>
    </source>
</evidence>
<evidence type="ECO:0000256" key="16">
    <source>
        <dbReference type="ARBA" id="ARBA00023136"/>
    </source>
</evidence>
<evidence type="ECO:0000256" key="3">
    <source>
        <dbReference type="ARBA" id="ARBA00004906"/>
    </source>
</evidence>
<comment type="pathway">
    <text evidence="3">Protein modification; protein ubiquitination.</text>
</comment>
<evidence type="ECO:0000256" key="5">
    <source>
        <dbReference type="ARBA" id="ARBA00012483"/>
    </source>
</evidence>
<evidence type="ECO:0000259" key="21">
    <source>
        <dbReference type="PROSITE" id="PS50089"/>
    </source>
</evidence>
<keyword evidence="9 20" id="KW-0812">Transmembrane</keyword>
<dbReference type="GeneID" id="103048358"/>
<dbReference type="InterPro" id="IPR013083">
    <property type="entry name" value="Znf_RING/FYVE/PHD"/>
</dbReference>
<dbReference type="Proteomes" id="UP000695026">
    <property type="component" value="Unplaced"/>
</dbReference>
<evidence type="ECO:0000256" key="7">
    <source>
        <dbReference type="ARBA" id="ARBA00022679"/>
    </source>
</evidence>
<keyword evidence="11" id="KW-0732">Signal</keyword>
<protein>
    <recommendedName>
        <fullName evidence="5">RING-type E3 ubiquitin transferase</fullName>
        <ecNumber evidence="5">2.3.2.27</ecNumber>
    </recommendedName>
    <alternativeName>
        <fullName evidence="17">Zinc/RING finger protein 3</fullName>
    </alternativeName>
</protein>
<dbReference type="PANTHER" id="PTHR16200">
    <property type="entry name" value="RING ZINC FINGER"/>
    <property type="match status" value="1"/>
</dbReference>
<dbReference type="PROSITE" id="PS50089">
    <property type="entry name" value="ZF_RING_2"/>
    <property type="match status" value="1"/>
</dbReference>
<keyword evidence="15 20" id="KW-1133">Transmembrane helix</keyword>
<proteinExistence type="inferred from homology"/>
<dbReference type="GO" id="GO:0030178">
    <property type="term" value="P:negative regulation of Wnt signaling pathway"/>
    <property type="evidence" value="ECO:0007669"/>
    <property type="project" value="UniProtKB-ARBA"/>
</dbReference>
<name>A0A9F2RCV1_PYTBI</name>
<feature type="region of interest" description="Disordered" evidence="19">
    <location>
        <begin position="791"/>
        <end position="837"/>
    </location>
</feature>
<dbReference type="Pfam" id="PF13639">
    <property type="entry name" value="zf-RING_2"/>
    <property type="match status" value="1"/>
</dbReference>
<comment type="subcellular location">
    <subcellularLocation>
        <location evidence="2">Cell membrane</location>
        <topology evidence="2">Single-pass type I membrane protein</topology>
    </subcellularLocation>
</comment>
<evidence type="ECO:0000256" key="4">
    <source>
        <dbReference type="ARBA" id="ARBA00008759"/>
    </source>
</evidence>
<keyword evidence="6" id="KW-1003">Cell membrane</keyword>
<dbReference type="RefSeq" id="XP_007443738.1">
    <property type="nucleotide sequence ID" value="XM_007443676.3"/>
</dbReference>
<dbReference type="Gene3D" id="3.30.40.10">
    <property type="entry name" value="Zinc/RING finger domain, C3HC4 (zinc finger)"/>
    <property type="match status" value="1"/>
</dbReference>
<feature type="compositionally biased region" description="Basic and acidic residues" evidence="19">
    <location>
        <begin position="558"/>
        <end position="568"/>
    </location>
</feature>
<evidence type="ECO:0000313" key="22">
    <source>
        <dbReference type="Proteomes" id="UP000695026"/>
    </source>
</evidence>
<evidence type="ECO:0000256" key="12">
    <source>
        <dbReference type="ARBA" id="ARBA00022771"/>
    </source>
</evidence>
<dbReference type="OrthoDB" id="8062037at2759"/>
<organism evidence="22 23">
    <name type="scientific">Python bivittatus</name>
    <name type="common">Burmese python</name>
    <name type="synonym">Python molurus bivittatus</name>
    <dbReference type="NCBI Taxonomy" id="176946"/>
    <lineage>
        <taxon>Eukaryota</taxon>
        <taxon>Metazoa</taxon>
        <taxon>Chordata</taxon>
        <taxon>Craniata</taxon>
        <taxon>Vertebrata</taxon>
        <taxon>Euteleostomi</taxon>
        <taxon>Lepidosauria</taxon>
        <taxon>Squamata</taxon>
        <taxon>Bifurcata</taxon>
        <taxon>Unidentata</taxon>
        <taxon>Episquamata</taxon>
        <taxon>Toxicofera</taxon>
        <taxon>Serpentes</taxon>
        <taxon>Henophidia</taxon>
        <taxon>Pythonidae</taxon>
        <taxon>Python</taxon>
    </lineage>
</organism>
<evidence type="ECO:0000256" key="14">
    <source>
        <dbReference type="ARBA" id="ARBA00022833"/>
    </source>
</evidence>
<accession>A0A9F2RCV1</accession>
<dbReference type="SUPFAM" id="SSF57850">
    <property type="entry name" value="RING/U-box"/>
    <property type="match status" value="1"/>
</dbReference>
<dbReference type="CDD" id="cd16799">
    <property type="entry name" value="RING-H2_ZNRF3"/>
    <property type="match status" value="1"/>
</dbReference>
<evidence type="ECO:0000256" key="15">
    <source>
        <dbReference type="ARBA" id="ARBA00022989"/>
    </source>
</evidence>
<dbReference type="SMART" id="SM00184">
    <property type="entry name" value="RING"/>
    <property type="match status" value="1"/>
</dbReference>
<evidence type="ECO:0000256" key="8">
    <source>
        <dbReference type="ARBA" id="ARBA00022687"/>
    </source>
</evidence>
<keyword evidence="10" id="KW-0479">Metal-binding</keyword>
<keyword evidence="16 20" id="KW-0472">Membrane</keyword>
<evidence type="ECO:0000256" key="19">
    <source>
        <dbReference type="SAM" id="MobiDB-lite"/>
    </source>
</evidence>
<dbReference type="FunFam" id="3.30.40.10:FF:000075">
    <property type="entry name" value="Putative e3 ubiquitin-protein ligase rnf43"/>
    <property type="match status" value="1"/>
</dbReference>
<feature type="compositionally biased region" description="Low complexity" evidence="19">
    <location>
        <begin position="548"/>
        <end position="557"/>
    </location>
</feature>
<dbReference type="Gene3D" id="3.50.30.30">
    <property type="match status" value="1"/>
</dbReference>
<feature type="domain" description="RING-type" evidence="21">
    <location>
        <begin position="193"/>
        <end position="234"/>
    </location>
</feature>
<keyword evidence="7" id="KW-0808">Transferase</keyword>
<keyword evidence="13" id="KW-0833">Ubl conjugation pathway</keyword>
<dbReference type="GO" id="GO:0016055">
    <property type="term" value="P:Wnt signaling pathway"/>
    <property type="evidence" value="ECO:0007669"/>
    <property type="project" value="UniProtKB-KW"/>
</dbReference>
<dbReference type="GO" id="GO:0061630">
    <property type="term" value="F:ubiquitin protein ligase activity"/>
    <property type="evidence" value="ECO:0007669"/>
    <property type="project" value="UniProtKB-EC"/>
</dbReference>
<keyword evidence="8" id="KW-0879">Wnt signaling pathway</keyword>
<dbReference type="Pfam" id="PF18212">
    <property type="entry name" value="ZNRF_3_ecto"/>
    <property type="match status" value="1"/>
</dbReference>
<dbReference type="KEGG" id="pbi:103048358"/>
<dbReference type="InterPro" id="IPR051073">
    <property type="entry name" value="ZNRF3_Arkadia_E3_ligases"/>
</dbReference>
<evidence type="ECO:0000256" key="13">
    <source>
        <dbReference type="ARBA" id="ARBA00022786"/>
    </source>
</evidence>
<evidence type="ECO:0000256" key="1">
    <source>
        <dbReference type="ARBA" id="ARBA00000900"/>
    </source>
</evidence>
<dbReference type="FunFam" id="3.50.30.30:FF:000014">
    <property type="entry name" value="E3 ubiquitin-protein ligase ZNRF3"/>
    <property type="match status" value="1"/>
</dbReference>
<dbReference type="EC" id="2.3.2.27" evidence="5"/>
<evidence type="ECO:0000256" key="6">
    <source>
        <dbReference type="ARBA" id="ARBA00022475"/>
    </source>
</evidence>
<dbReference type="AlphaFoldDB" id="A0A9F2RCV1"/>
<dbReference type="GO" id="GO:0005886">
    <property type="term" value="C:plasma membrane"/>
    <property type="evidence" value="ECO:0007669"/>
    <property type="project" value="UniProtKB-SubCell"/>
</dbReference>
<dbReference type="InterPro" id="IPR001841">
    <property type="entry name" value="Znf_RING"/>
</dbReference>